<accession>A0ABC8U0B2</accession>
<dbReference type="AlphaFoldDB" id="A0ABC8U0B2"/>
<evidence type="ECO:0000313" key="2">
    <source>
        <dbReference type="EMBL" id="CAK9173279.1"/>
    </source>
</evidence>
<feature type="compositionally biased region" description="Basic and acidic residues" evidence="1">
    <location>
        <begin position="412"/>
        <end position="421"/>
    </location>
</feature>
<reference evidence="2 3" key="1">
    <citation type="submission" date="2024-02" db="EMBL/GenBank/DDBJ databases">
        <authorList>
            <person name="Vignale AGUSTIN F."/>
            <person name="Sosa J E."/>
            <person name="Modenutti C."/>
        </authorList>
    </citation>
    <scope>NUCLEOTIDE SEQUENCE [LARGE SCALE GENOMIC DNA]</scope>
</reference>
<feature type="region of interest" description="Disordered" evidence="1">
    <location>
        <begin position="1"/>
        <end position="29"/>
    </location>
</feature>
<feature type="region of interest" description="Disordered" evidence="1">
    <location>
        <begin position="219"/>
        <end position="423"/>
    </location>
</feature>
<dbReference type="PANTHER" id="PTHR34059">
    <property type="entry name" value="EXPRESSED PROTEIN"/>
    <property type="match status" value="1"/>
</dbReference>
<evidence type="ECO:0008006" key="4">
    <source>
        <dbReference type="Google" id="ProtNLM"/>
    </source>
</evidence>
<feature type="compositionally biased region" description="Acidic residues" evidence="1">
    <location>
        <begin position="466"/>
        <end position="486"/>
    </location>
</feature>
<dbReference type="InterPro" id="IPR008480">
    <property type="entry name" value="DUF761_pln"/>
</dbReference>
<protein>
    <recommendedName>
        <fullName evidence="4">Hydroxyproline-rich glycoprotein family protein</fullName>
    </recommendedName>
</protein>
<evidence type="ECO:0000256" key="1">
    <source>
        <dbReference type="SAM" id="MobiDB-lite"/>
    </source>
</evidence>
<sequence length="545" mass="60853">MADNTVSYTPKPQILSSQTKPNQANPTPEFINQTLHTSSWELLQLIFVGIAVSYGLFSKRNDETDKEHGSKLDNAHSFVSRLLQVSSVFDDESENPSGFDDNRVQTWSSQYLRGEPVVVVAQESPFLEEQRSSSSRIGEKPLLLPVRSLKSRVSDSDTSESTNDSSGKSFSLSESSSNSSSRRFSGNSKKSRNGEFGVTSPPDLEENVVLRSPIPWRSRSGRMEMKEDGDNPPLYSLPPSMEDSEFHELRSRSFSSRSSRSSRPNSISGLPNSFSSSPLLSSPKNLSPSSSISSEIQPKNVENLVRKKRILQSSPPPAPPPPTPPFLHKSSLMNSNSSEESDVISSEKELRRSVPTDFNRSNRFEALSRASSGSQSRSRTQINTPLEGKSVRKNKPNEQLESEFGEDFMNGKAERRSKELESNSFHKRGYSDRLMQEYIPAVLHQSYMELPKAEKKQFIEKVMVETDDGDSLSEDEYFEGSLDSEEVTSNSVDSEEVASNSVGDGGPDVDKKADEFIAKFREQIRLQRIESIRRSTGHHSKNSLR</sequence>
<feature type="compositionally biased region" description="Low complexity" evidence="1">
    <location>
        <begin position="159"/>
        <end position="188"/>
    </location>
</feature>
<dbReference type="Pfam" id="PF05553">
    <property type="entry name" value="DUF761"/>
    <property type="match status" value="1"/>
</dbReference>
<feature type="compositionally biased region" description="Pro residues" evidence="1">
    <location>
        <begin position="314"/>
        <end position="325"/>
    </location>
</feature>
<feature type="region of interest" description="Disordered" evidence="1">
    <location>
        <begin position="148"/>
        <end position="204"/>
    </location>
</feature>
<feature type="compositionally biased region" description="Low complexity" evidence="1">
    <location>
        <begin position="252"/>
        <end position="294"/>
    </location>
</feature>
<feature type="compositionally biased region" description="Low complexity" evidence="1">
    <location>
        <begin position="368"/>
        <end position="379"/>
    </location>
</feature>
<dbReference type="PANTHER" id="PTHR34059:SF1">
    <property type="entry name" value="EXPRESSED PROTEIN"/>
    <property type="match status" value="1"/>
</dbReference>
<organism evidence="2 3">
    <name type="scientific">Ilex paraguariensis</name>
    <name type="common">yerba mate</name>
    <dbReference type="NCBI Taxonomy" id="185542"/>
    <lineage>
        <taxon>Eukaryota</taxon>
        <taxon>Viridiplantae</taxon>
        <taxon>Streptophyta</taxon>
        <taxon>Embryophyta</taxon>
        <taxon>Tracheophyta</taxon>
        <taxon>Spermatophyta</taxon>
        <taxon>Magnoliopsida</taxon>
        <taxon>eudicotyledons</taxon>
        <taxon>Gunneridae</taxon>
        <taxon>Pentapetalae</taxon>
        <taxon>asterids</taxon>
        <taxon>campanulids</taxon>
        <taxon>Aquifoliales</taxon>
        <taxon>Aquifoliaceae</taxon>
        <taxon>Ilex</taxon>
    </lineage>
</organism>
<dbReference type="EMBL" id="CAUOFW020006168">
    <property type="protein sequence ID" value="CAK9173279.1"/>
    <property type="molecule type" value="Genomic_DNA"/>
</dbReference>
<dbReference type="Proteomes" id="UP001642360">
    <property type="component" value="Unassembled WGS sequence"/>
</dbReference>
<name>A0ABC8U0B2_9AQUA</name>
<feature type="compositionally biased region" description="Polar residues" evidence="1">
    <location>
        <begin position="487"/>
        <end position="502"/>
    </location>
</feature>
<gene>
    <name evidence="2" type="ORF">ILEXP_LOCUS43014</name>
</gene>
<proteinExistence type="predicted"/>
<feature type="compositionally biased region" description="Basic and acidic residues" evidence="1">
    <location>
        <begin position="345"/>
        <end position="354"/>
    </location>
</feature>
<evidence type="ECO:0000313" key="3">
    <source>
        <dbReference type="Proteomes" id="UP001642360"/>
    </source>
</evidence>
<comment type="caution">
    <text evidence="2">The sequence shown here is derived from an EMBL/GenBank/DDBJ whole genome shotgun (WGS) entry which is preliminary data.</text>
</comment>
<feature type="region of interest" description="Disordered" evidence="1">
    <location>
        <begin position="466"/>
        <end position="510"/>
    </location>
</feature>
<keyword evidence="3" id="KW-1185">Reference proteome</keyword>